<comment type="subcellular location">
    <subcellularLocation>
        <location evidence="12">Cytoplasm</location>
    </subcellularLocation>
</comment>
<evidence type="ECO:0000256" key="6">
    <source>
        <dbReference type="ARBA" id="ARBA00022642"/>
    </source>
</evidence>
<dbReference type="InterPro" id="IPR037099">
    <property type="entry name" value="Fum_R/Succ_DH_flav-like_C_sf"/>
</dbReference>
<dbReference type="KEGG" id="sus:Acid_7341"/>
<dbReference type="FunCoup" id="Q01Q18">
    <property type="interactions" value="459"/>
</dbReference>
<dbReference type="EC" id="1.4.3.16" evidence="4 10"/>
<dbReference type="Pfam" id="PF00890">
    <property type="entry name" value="FAD_binding_2"/>
    <property type="match status" value="1"/>
</dbReference>
<feature type="domain" description="Fumarate reductase/succinate dehydrogenase flavoprotein-like C-terminal" evidence="14">
    <location>
        <begin position="450"/>
        <end position="492"/>
    </location>
</feature>
<dbReference type="Pfam" id="PF02910">
    <property type="entry name" value="Succ_DH_flav_C"/>
    <property type="match status" value="1"/>
</dbReference>
<evidence type="ECO:0000256" key="9">
    <source>
        <dbReference type="ARBA" id="ARBA00048305"/>
    </source>
</evidence>
<accession>Q01Q18</accession>
<keyword evidence="6 12" id="KW-0662">Pyridine nucleotide biosynthesis</keyword>
<dbReference type="UniPathway" id="UPA00253">
    <property type="reaction ID" value="UER00326"/>
</dbReference>
<evidence type="ECO:0000256" key="11">
    <source>
        <dbReference type="PIRSR" id="PIRSR000171-1"/>
    </source>
</evidence>
<evidence type="ECO:0000256" key="10">
    <source>
        <dbReference type="NCBIfam" id="TIGR00551"/>
    </source>
</evidence>
<dbReference type="SUPFAM" id="SSF51905">
    <property type="entry name" value="FAD/NAD(P)-binding domain"/>
    <property type="match status" value="1"/>
</dbReference>
<dbReference type="PANTHER" id="PTHR42716:SF2">
    <property type="entry name" value="L-ASPARTATE OXIDASE, CHLOROPLASTIC"/>
    <property type="match status" value="1"/>
</dbReference>
<evidence type="ECO:0000259" key="13">
    <source>
        <dbReference type="Pfam" id="PF00890"/>
    </source>
</evidence>
<comment type="catalytic activity">
    <reaction evidence="9">
        <text>L-aspartate + O2 = iminosuccinate + H2O2</text>
        <dbReference type="Rhea" id="RHEA:25876"/>
        <dbReference type="ChEBI" id="CHEBI:15379"/>
        <dbReference type="ChEBI" id="CHEBI:16240"/>
        <dbReference type="ChEBI" id="CHEBI:29991"/>
        <dbReference type="ChEBI" id="CHEBI:77875"/>
        <dbReference type="EC" id="1.4.3.16"/>
    </reaction>
    <physiologicalReaction direction="left-to-right" evidence="9">
        <dbReference type="Rhea" id="RHEA:25877"/>
    </physiologicalReaction>
</comment>
<comment type="function">
    <text evidence="12">Catalyzes the oxidation of L-aspartate to iminoaspartate.</text>
</comment>
<dbReference type="InterPro" id="IPR003953">
    <property type="entry name" value="FAD-dep_OxRdtase_2_FAD-bd"/>
</dbReference>
<dbReference type="PIRSF" id="PIRSF000171">
    <property type="entry name" value="SDHA_APRA_LASPO"/>
    <property type="match status" value="1"/>
</dbReference>
<dbReference type="Gene3D" id="3.90.700.10">
    <property type="entry name" value="Succinate dehydrogenase/fumarate reductase flavoprotein, catalytic domain"/>
    <property type="match status" value="1"/>
</dbReference>
<dbReference type="InParanoid" id="Q01Q18"/>
<keyword evidence="5 12" id="KW-0285">Flavoprotein</keyword>
<dbReference type="GO" id="GO:0008734">
    <property type="term" value="F:L-aspartate oxidase activity"/>
    <property type="evidence" value="ECO:0007669"/>
    <property type="project" value="UniProtKB-UniRule"/>
</dbReference>
<dbReference type="OrthoDB" id="9806724at2"/>
<evidence type="ECO:0000313" key="15">
    <source>
        <dbReference type="EMBL" id="ABJ88252.1"/>
    </source>
</evidence>
<dbReference type="InterPro" id="IPR005288">
    <property type="entry name" value="NadB"/>
</dbReference>
<dbReference type="EMBL" id="CP000473">
    <property type="protein sequence ID" value="ABJ88252.1"/>
    <property type="molecule type" value="Genomic_DNA"/>
</dbReference>
<comment type="cofactor">
    <cofactor evidence="1 12">
        <name>FAD</name>
        <dbReference type="ChEBI" id="CHEBI:57692"/>
    </cofactor>
</comment>
<dbReference type="NCBIfam" id="NF005701">
    <property type="entry name" value="PRK07512.1"/>
    <property type="match status" value="1"/>
</dbReference>
<name>Q01Q18_SOLUE</name>
<sequence>MNPDFLVIGAGVAGMRAAIELAEAGTVLVVAKDSLRESSSEYAQGGIAVALSDDDEVELHEQDTLYAGDGLCDRAAVRTLVEEGPAAIQELIDWGAEFDREGNKLAFTREGAHSRDRILHAHGDSTGREIARALYHKASSLPNVTFRSFAATTELLVEDGVSGAMIYDAKAQSEFPIPARAVLLATGGLGRVFLNTTNPDVATGDGVAMAYRAGAEIGDIEFVQFHPTALAVAGAPRFLLSEALRGEGALLRNTRGERFMERYHPLLELAPRDVVARAIVSEMTSTGSPHVFLDLTHRGETFIRDRFPRIYETCLRYGVNIGTEAAPVAPAAHYAMGGVFTDLDGRTNVPRLFAAGEAACTGVHGANRLASNSLLEGVVFGIRAGRAMRETVGGGPAGTRAPKGVNYTGGLAPEIQRIAWEYCGIVRSAEGLAQACAQLEGLDPASPEERNMKQVALLIARCAAARKESRGAHFRSDYPHKDAAFEKHSVVSRDIGVAFR</sequence>
<dbReference type="HOGENOM" id="CLU_014312_3_0_0"/>
<dbReference type="PANTHER" id="PTHR42716">
    <property type="entry name" value="L-ASPARTATE OXIDASE"/>
    <property type="match status" value="1"/>
</dbReference>
<evidence type="ECO:0000256" key="5">
    <source>
        <dbReference type="ARBA" id="ARBA00022630"/>
    </source>
</evidence>
<dbReference type="Gene3D" id="1.20.58.100">
    <property type="entry name" value="Fumarate reductase/succinate dehydrogenase flavoprotein-like, C-terminal domain"/>
    <property type="match status" value="1"/>
</dbReference>
<dbReference type="FunFam" id="3.90.700.10:FF:000002">
    <property type="entry name" value="L-aspartate oxidase"/>
    <property type="match status" value="1"/>
</dbReference>
<dbReference type="STRING" id="234267.Acid_7341"/>
<feature type="domain" description="FAD-dependent oxidoreductase 2 FAD-binding" evidence="13">
    <location>
        <begin position="4"/>
        <end position="374"/>
    </location>
</feature>
<reference evidence="15" key="1">
    <citation type="submission" date="2006-10" db="EMBL/GenBank/DDBJ databases">
        <title>Complete sequence of Solibacter usitatus Ellin6076.</title>
        <authorList>
            <consortium name="US DOE Joint Genome Institute"/>
            <person name="Copeland A."/>
            <person name="Lucas S."/>
            <person name="Lapidus A."/>
            <person name="Barry K."/>
            <person name="Detter J.C."/>
            <person name="Glavina del Rio T."/>
            <person name="Hammon N."/>
            <person name="Israni S."/>
            <person name="Dalin E."/>
            <person name="Tice H."/>
            <person name="Pitluck S."/>
            <person name="Thompson L.S."/>
            <person name="Brettin T."/>
            <person name="Bruce D."/>
            <person name="Han C."/>
            <person name="Tapia R."/>
            <person name="Gilna P."/>
            <person name="Schmutz J."/>
            <person name="Larimer F."/>
            <person name="Land M."/>
            <person name="Hauser L."/>
            <person name="Kyrpides N."/>
            <person name="Mikhailova N."/>
            <person name="Janssen P.H."/>
            <person name="Kuske C.R."/>
            <person name="Richardson P."/>
        </authorList>
    </citation>
    <scope>NUCLEOTIDE SEQUENCE</scope>
    <source>
        <strain evidence="15">Ellin6076</strain>
    </source>
</reference>
<dbReference type="SUPFAM" id="SSF46977">
    <property type="entry name" value="Succinate dehydrogenase/fumarate reductase flavoprotein C-terminal domain"/>
    <property type="match status" value="1"/>
</dbReference>
<feature type="active site" description="Proton acceptor" evidence="11">
    <location>
        <position position="272"/>
    </location>
</feature>
<evidence type="ECO:0000256" key="2">
    <source>
        <dbReference type="ARBA" id="ARBA00004950"/>
    </source>
</evidence>
<dbReference type="InterPro" id="IPR015939">
    <property type="entry name" value="Fum_Rdtase/Succ_DH_flav-like_C"/>
</dbReference>
<dbReference type="PRINTS" id="PR00411">
    <property type="entry name" value="PNDRDTASEI"/>
</dbReference>
<keyword evidence="7 12" id="KW-0274">FAD</keyword>
<dbReference type="SUPFAM" id="SSF56425">
    <property type="entry name" value="Succinate dehydrogenase/fumarate reductase flavoprotein, catalytic domain"/>
    <property type="match status" value="1"/>
</dbReference>
<evidence type="ECO:0000256" key="8">
    <source>
        <dbReference type="ARBA" id="ARBA00023002"/>
    </source>
</evidence>
<proteinExistence type="inferred from homology"/>
<dbReference type="eggNOG" id="COG0029">
    <property type="taxonomic scope" value="Bacteria"/>
</dbReference>
<comment type="pathway">
    <text evidence="2 12">Cofactor biosynthesis; NAD(+) biosynthesis; iminoaspartate from L-aspartate (oxidase route): step 1/1.</text>
</comment>
<evidence type="ECO:0000256" key="7">
    <source>
        <dbReference type="ARBA" id="ARBA00022827"/>
    </source>
</evidence>
<dbReference type="GO" id="GO:0034628">
    <property type="term" value="P:'de novo' NAD+ biosynthetic process from L-aspartate"/>
    <property type="evidence" value="ECO:0007669"/>
    <property type="project" value="TreeGrafter"/>
</dbReference>
<keyword evidence="8 12" id="KW-0560">Oxidoreductase</keyword>
<evidence type="ECO:0000256" key="12">
    <source>
        <dbReference type="RuleBase" id="RU362049"/>
    </source>
</evidence>
<organism evidence="15">
    <name type="scientific">Solibacter usitatus (strain Ellin6076)</name>
    <dbReference type="NCBI Taxonomy" id="234267"/>
    <lineage>
        <taxon>Bacteria</taxon>
        <taxon>Pseudomonadati</taxon>
        <taxon>Acidobacteriota</taxon>
        <taxon>Terriglobia</taxon>
        <taxon>Bryobacterales</taxon>
        <taxon>Solibacteraceae</taxon>
        <taxon>Candidatus Solibacter</taxon>
    </lineage>
</organism>
<dbReference type="InterPro" id="IPR036188">
    <property type="entry name" value="FAD/NAD-bd_sf"/>
</dbReference>
<evidence type="ECO:0000256" key="3">
    <source>
        <dbReference type="ARBA" id="ARBA00008562"/>
    </source>
</evidence>
<comment type="similarity">
    <text evidence="3 12">Belongs to the FAD-dependent oxidoreductase 2 family. NadB subfamily.</text>
</comment>
<dbReference type="Gene3D" id="3.50.50.60">
    <property type="entry name" value="FAD/NAD(P)-binding domain"/>
    <property type="match status" value="1"/>
</dbReference>
<evidence type="ECO:0000256" key="4">
    <source>
        <dbReference type="ARBA" id="ARBA00012173"/>
    </source>
</evidence>
<dbReference type="NCBIfam" id="TIGR00551">
    <property type="entry name" value="nadB"/>
    <property type="match status" value="1"/>
</dbReference>
<evidence type="ECO:0000259" key="14">
    <source>
        <dbReference type="Pfam" id="PF02910"/>
    </source>
</evidence>
<dbReference type="PRINTS" id="PR00368">
    <property type="entry name" value="FADPNR"/>
</dbReference>
<dbReference type="InterPro" id="IPR027477">
    <property type="entry name" value="Succ_DH/fumarate_Rdtase_cat_sf"/>
</dbReference>
<evidence type="ECO:0000256" key="1">
    <source>
        <dbReference type="ARBA" id="ARBA00001974"/>
    </source>
</evidence>
<gene>
    <name evidence="15" type="ordered locus">Acid_7341</name>
</gene>
<dbReference type="GO" id="GO:0005737">
    <property type="term" value="C:cytoplasm"/>
    <property type="evidence" value="ECO:0007669"/>
    <property type="project" value="UniProtKB-SubCell"/>
</dbReference>
<protein>
    <recommendedName>
        <fullName evidence="4 10">L-aspartate oxidase</fullName>
        <ecNumber evidence="4 10">1.4.3.16</ecNumber>
    </recommendedName>
</protein>
<dbReference type="AlphaFoldDB" id="Q01Q18"/>